<reference evidence="2 3" key="1">
    <citation type="journal article" date="2019" name="ACS Chem. Biol.">
        <title>Identification and Mobilization of a Cryptic Antibiotic Biosynthesis Gene Locus from a Human-Pathogenic Nocardia Isolate.</title>
        <authorList>
            <person name="Herisse M."/>
            <person name="Ishida K."/>
            <person name="Porter J.L."/>
            <person name="Howden B."/>
            <person name="Hertweck C."/>
            <person name="Stinear T.P."/>
            <person name="Pidot S.J."/>
        </authorList>
    </citation>
    <scope>NUCLEOTIDE SEQUENCE [LARGE SCALE GENOMIC DNA]</scope>
    <source>
        <strain evidence="2 3">AUSMDU00012717</strain>
    </source>
</reference>
<keyword evidence="3" id="KW-1185">Reference proteome</keyword>
<dbReference type="PANTHER" id="PTHR34846">
    <property type="entry name" value="4-CARBOXYMUCONOLACTONE DECARBOXYLASE FAMILY PROTEIN (AFU_ORTHOLOGUE AFUA_6G11590)"/>
    <property type="match status" value="1"/>
</dbReference>
<dbReference type="PANTHER" id="PTHR34846:SF5">
    <property type="entry name" value="CARBOXYMUCONOLACTONE DECARBOXYLASE-LIKE DOMAIN-CONTAINING PROTEIN"/>
    <property type="match status" value="1"/>
</dbReference>
<dbReference type="InterPro" id="IPR012349">
    <property type="entry name" value="Split_barrel_FMN-bd"/>
</dbReference>
<dbReference type="Gene3D" id="1.20.1290.10">
    <property type="entry name" value="AhpD-like"/>
    <property type="match status" value="1"/>
</dbReference>
<gene>
    <name evidence="2" type="ORF">F5544_31325</name>
</gene>
<dbReference type="GO" id="GO:0051920">
    <property type="term" value="F:peroxiredoxin activity"/>
    <property type="evidence" value="ECO:0007669"/>
    <property type="project" value="InterPro"/>
</dbReference>
<dbReference type="Gene3D" id="2.30.110.10">
    <property type="entry name" value="Electron Transport, Fmn-binding Protein, Chain A"/>
    <property type="match status" value="1"/>
</dbReference>
<evidence type="ECO:0000313" key="2">
    <source>
        <dbReference type="EMBL" id="QIS14107.1"/>
    </source>
</evidence>
<evidence type="ECO:0000259" key="1">
    <source>
        <dbReference type="Pfam" id="PF02627"/>
    </source>
</evidence>
<proteinExistence type="predicted"/>
<dbReference type="Proteomes" id="UP000503540">
    <property type="component" value="Chromosome"/>
</dbReference>
<dbReference type="InterPro" id="IPR029032">
    <property type="entry name" value="AhpD-like"/>
</dbReference>
<evidence type="ECO:0000313" key="3">
    <source>
        <dbReference type="Proteomes" id="UP000503540"/>
    </source>
</evidence>
<dbReference type="NCBIfam" id="TIGR00026">
    <property type="entry name" value="hi_GC_TIGR00026"/>
    <property type="match status" value="1"/>
</dbReference>
<dbReference type="AlphaFoldDB" id="A0A6G9YM04"/>
<dbReference type="SUPFAM" id="SSF69118">
    <property type="entry name" value="AhpD-like"/>
    <property type="match status" value="1"/>
</dbReference>
<dbReference type="InterPro" id="IPR003779">
    <property type="entry name" value="CMD-like"/>
</dbReference>
<sequence length="402" mass="44348">MVTTPVGRLARLVNQLAKRVMFGAAAGFLRSRYRATARCIRRFPPDSGIGAARPCCLGHRKDIVVQLKSDVAAGTDAAPHWRAAAVERADGLGDPRHTNVPTWLVAELGGILGGGGRIKVVELMGRSGLLFFCYLPLGIRLVLFSALPRVDCELATLRTAWNAGARYEWHHHVYAARFSGLSLATVRRVSVGPEATGWTARQRLLLRAVDELHSERRISDQTRTGLAQHLTTAQLVDLCMLVGHYEMLAMLLISHGIEPEPGMWRRGPLRWLRDVDSGDGITPRWLPRFNRMVTNRISGVFAGKVPLYTVIHHIGRRSGRSYTTPVRGIHRDDLLIVPLFYGAKADWVRNLLAARGGAATFRGRRHKLLDPKVVDAAGATELPSPASRYSRIVPVLVAEVTD</sequence>
<dbReference type="InterPro" id="IPR004378">
    <property type="entry name" value="F420H2_quin_Rdtase"/>
</dbReference>
<accession>A0A6G9YM04</accession>
<feature type="domain" description="Carboxymuconolactone decarboxylase-like" evidence="1">
    <location>
        <begin position="145"/>
        <end position="211"/>
    </location>
</feature>
<dbReference type="KEGG" id="nah:F5544_31325"/>
<organism evidence="2 3">
    <name type="scientific">Nocardia arthritidis</name>
    <dbReference type="NCBI Taxonomy" id="228602"/>
    <lineage>
        <taxon>Bacteria</taxon>
        <taxon>Bacillati</taxon>
        <taxon>Actinomycetota</taxon>
        <taxon>Actinomycetes</taxon>
        <taxon>Mycobacteriales</taxon>
        <taxon>Nocardiaceae</taxon>
        <taxon>Nocardia</taxon>
    </lineage>
</organism>
<dbReference type="Pfam" id="PF02627">
    <property type="entry name" value="CMD"/>
    <property type="match status" value="1"/>
</dbReference>
<dbReference type="EMBL" id="CP046172">
    <property type="protein sequence ID" value="QIS14107.1"/>
    <property type="molecule type" value="Genomic_DNA"/>
</dbReference>
<protein>
    <submittedName>
        <fullName evidence="2">Nitroreductase family deazaflavin-dependent oxidoreductase</fullName>
    </submittedName>
</protein>
<name>A0A6G9YM04_9NOCA</name>